<gene>
    <name evidence="7" type="ORF">GCM10022416_15640</name>
</gene>
<comment type="similarity">
    <text evidence="1">Belongs to the protein kinase superfamily. ADCK protein kinase family.</text>
</comment>
<evidence type="ECO:0000256" key="4">
    <source>
        <dbReference type="ARBA" id="ARBA00022840"/>
    </source>
</evidence>
<evidence type="ECO:0000256" key="2">
    <source>
        <dbReference type="ARBA" id="ARBA00022679"/>
    </source>
</evidence>
<feature type="compositionally biased region" description="Acidic residues" evidence="5">
    <location>
        <begin position="455"/>
        <end position="469"/>
    </location>
</feature>
<dbReference type="GO" id="GO:0016301">
    <property type="term" value="F:kinase activity"/>
    <property type="evidence" value="ECO:0007669"/>
    <property type="project" value="UniProtKB-KW"/>
</dbReference>
<dbReference type="InterPro" id="IPR004147">
    <property type="entry name" value="ABC1_dom"/>
</dbReference>
<dbReference type="PANTHER" id="PTHR43851:SF3">
    <property type="entry name" value="COENZYME Q8"/>
    <property type="match status" value="1"/>
</dbReference>
<dbReference type="CDD" id="cd13970">
    <property type="entry name" value="ABC1_ADCK3"/>
    <property type="match status" value="1"/>
</dbReference>
<name>A0ABP7YCR7_9ACTN</name>
<keyword evidence="3" id="KW-0547">Nucleotide-binding</keyword>
<evidence type="ECO:0000259" key="6">
    <source>
        <dbReference type="Pfam" id="PF03109"/>
    </source>
</evidence>
<dbReference type="PANTHER" id="PTHR43851">
    <property type="match status" value="1"/>
</dbReference>
<dbReference type="SUPFAM" id="SSF56112">
    <property type="entry name" value="Protein kinase-like (PK-like)"/>
    <property type="match status" value="1"/>
</dbReference>
<keyword evidence="2" id="KW-0808">Transferase</keyword>
<evidence type="ECO:0000256" key="5">
    <source>
        <dbReference type="SAM" id="MobiDB-lite"/>
    </source>
</evidence>
<evidence type="ECO:0000256" key="3">
    <source>
        <dbReference type="ARBA" id="ARBA00022741"/>
    </source>
</evidence>
<organism evidence="7 8">
    <name type="scientific">Actinomadura keratinilytica</name>
    <dbReference type="NCBI Taxonomy" id="547461"/>
    <lineage>
        <taxon>Bacteria</taxon>
        <taxon>Bacillati</taxon>
        <taxon>Actinomycetota</taxon>
        <taxon>Actinomycetes</taxon>
        <taxon>Streptosporangiales</taxon>
        <taxon>Thermomonosporaceae</taxon>
        <taxon>Actinomadura</taxon>
    </lineage>
</organism>
<dbReference type="Pfam" id="PF03109">
    <property type="entry name" value="ABC1"/>
    <property type="match status" value="1"/>
</dbReference>
<keyword evidence="4" id="KW-0067">ATP-binding</keyword>
<reference evidence="8" key="1">
    <citation type="journal article" date="2019" name="Int. J. Syst. Evol. Microbiol.">
        <title>The Global Catalogue of Microorganisms (GCM) 10K type strain sequencing project: providing services to taxonomists for standard genome sequencing and annotation.</title>
        <authorList>
            <consortium name="The Broad Institute Genomics Platform"/>
            <consortium name="The Broad Institute Genome Sequencing Center for Infectious Disease"/>
            <person name="Wu L."/>
            <person name="Ma J."/>
        </authorList>
    </citation>
    <scope>NUCLEOTIDE SEQUENCE [LARGE SCALE GENOMIC DNA]</scope>
    <source>
        <strain evidence="8">JCM 17316</strain>
    </source>
</reference>
<comment type="caution">
    <text evidence="7">The sequence shown here is derived from an EMBL/GenBank/DDBJ whole genome shotgun (WGS) entry which is preliminary data.</text>
</comment>
<protein>
    <submittedName>
        <fullName evidence="7">AarF/ABC1/UbiB kinase family protein</fullName>
    </submittedName>
</protein>
<keyword evidence="7" id="KW-0418">Kinase</keyword>
<keyword evidence="8" id="KW-1185">Reference proteome</keyword>
<dbReference type="EMBL" id="BAABDO010000014">
    <property type="protein sequence ID" value="GAA4134128.1"/>
    <property type="molecule type" value="Genomic_DNA"/>
</dbReference>
<feature type="region of interest" description="Disordered" evidence="5">
    <location>
        <begin position="447"/>
        <end position="469"/>
    </location>
</feature>
<proteinExistence type="inferred from homology"/>
<feature type="domain" description="ABC1 atypical kinase-like" evidence="6">
    <location>
        <begin position="105"/>
        <end position="330"/>
    </location>
</feature>
<sequence length="469" mass="51344">MARTTAIPDNVTVSDLPRRAVTRSAKLATLPLGFAGRAALGVGKRTFGKPAEAVAVEIQQRTAEQLFKVLGELKGGAMKLGQMLSIFEAALPPEIAGPYRATLTRLQEAAPPLPAATVHRVLADGLGEDWRDRFREFDDTPAAAASIGQVHRGVWEDGRAVAVKVQYPGAGKALLSDFNQLSRLAKLFAVLMPGLDVKSMLAELRERVAEELDYALEAESQRIVHEAYADDPDFYIPAVVAQADDVLVTEWMEGVPLSKIITDGDQEERDHAALLYCRFLLSGPRRSGLLHGDPHPGNFRILDDGRLGVMDFGAVDRIAPEFQYRLGRLLRIGTTAGIDEIEDALRREDFIREGVTIDAEALHAFLAPITEPFITDTFKFTREWLRDMAARVTDLRPTNVVRQLNLPPEYVIVHRVLSAGTGVLCQLECEIPARAESLRWIPGFADGSEAPDAADAVDADRPDDDELAG</sequence>
<dbReference type="InterPro" id="IPR034646">
    <property type="entry name" value="ADCK3_dom"/>
</dbReference>
<evidence type="ECO:0000313" key="8">
    <source>
        <dbReference type="Proteomes" id="UP001500266"/>
    </source>
</evidence>
<evidence type="ECO:0000313" key="7">
    <source>
        <dbReference type="EMBL" id="GAA4134128.1"/>
    </source>
</evidence>
<dbReference type="Proteomes" id="UP001500266">
    <property type="component" value="Unassembled WGS sequence"/>
</dbReference>
<dbReference type="InterPro" id="IPR051409">
    <property type="entry name" value="Atypical_kinase_ADCK"/>
</dbReference>
<evidence type="ECO:0000256" key="1">
    <source>
        <dbReference type="ARBA" id="ARBA00009670"/>
    </source>
</evidence>
<accession>A0ABP7YCR7</accession>
<dbReference type="InterPro" id="IPR011009">
    <property type="entry name" value="Kinase-like_dom_sf"/>
</dbReference>